<name>A0ABS8XSV4_9BURK</name>
<dbReference type="Proteomes" id="UP001200741">
    <property type="component" value="Unassembled WGS sequence"/>
</dbReference>
<protein>
    <submittedName>
        <fullName evidence="2">Uncharacterized protein</fullName>
    </submittedName>
</protein>
<sequence>MGAAQFRVWFGTVQASADDLDRIEEIEVTQELDRFWEARIRMTMCLDAQGRWQHRPDTQAAPFSRVRVELDPGSGSFVPLIDGPVSRFESRLDSQPGRSTATFAVRDDSVLLDREHGTEIFRDKTDSQVAEELLRSVPAIADVRADPPTSATHPITTRRGTRLTLLAQLAHANARRAYVLPGTTPGQSIGCFLPDPEEADPSLPTLKLIGDGRNLADATIEEDSESPERSQGATLSLQNGHITSFESSASDLSISGDAPVLPDDDTPSRLLPPADALREDLTDATERRARDAAYAFKLTSRVVPGCYAAVLIPYRKVRVECGSTPYSGTYLLTKVVHTITPSVWTQHFEARSDGRTTVPAAPVVEAPGGGLSVSFSASVGVF</sequence>
<dbReference type="EMBL" id="JAJTWU010000006">
    <property type="protein sequence ID" value="MCE4555804.1"/>
    <property type="molecule type" value="Genomic_DNA"/>
</dbReference>
<gene>
    <name evidence="2" type="ORF">LXT13_15455</name>
</gene>
<comment type="caution">
    <text evidence="2">The sequence shown here is derived from an EMBL/GenBank/DDBJ whole genome shotgun (WGS) entry which is preliminary data.</text>
</comment>
<feature type="region of interest" description="Disordered" evidence="1">
    <location>
        <begin position="251"/>
        <end position="281"/>
    </location>
</feature>
<proteinExistence type="predicted"/>
<evidence type="ECO:0000313" key="2">
    <source>
        <dbReference type="EMBL" id="MCE4555804.1"/>
    </source>
</evidence>
<organism evidence="2 3">
    <name type="scientific">Pelomonas cellulosilytica</name>
    <dbReference type="NCBI Taxonomy" id="2906762"/>
    <lineage>
        <taxon>Bacteria</taxon>
        <taxon>Pseudomonadati</taxon>
        <taxon>Pseudomonadota</taxon>
        <taxon>Betaproteobacteria</taxon>
        <taxon>Burkholderiales</taxon>
        <taxon>Sphaerotilaceae</taxon>
        <taxon>Roseateles</taxon>
    </lineage>
</organism>
<reference evidence="2 3" key="1">
    <citation type="submission" date="2021-12" db="EMBL/GenBank/DDBJ databases">
        <title>Genome seq of P8.</title>
        <authorList>
            <person name="Seo T."/>
        </authorList>
    </citation>
    <scope>NUCLEOTIDE SEQUENCE [LARGE SCALE GENOMIC DNA]</scope>
    <source>
        <strain evidence="2 3">P8</strain>
    </source>
</reference>
<keyword evidence="3" id="KW-1185">Reference proteome</keyword>
<evidence type="ECO:0000256" key="1">
    <source>
        <dbReference type="SAM" id="MobiDB-lite"/>
    </source>
</evidence>
<accession>A0ABS8XSV4</accession>
<dbReference type="RefSeq" id="WP_233372859.1">
    <property type="nucleotide sequence ID" value="NZ_JAJTWU010000006.1"/>
</dbReference>
<evidence type="ECO:0000313" key="3">
    <source>
        <dbReference type="Proteomes" id="UP001200741"/>
    </source>
</evidence>